<keyword evidence="1" id="KW-0472">Membrane</keyword>
<evidence type="ECO:0000313" key="3">
    <source>
        <dbReference type="Proteomes" id="UP000193778"/>
    </source>
</evidence>
<evidence type="ECO:0000313" key="2">
    <source>
        <dbReference type="EMBL" id="SLN70913.1"/>
    </source>
</evidence>
<gene>
    <name evidence="2" type="ORF">RUM8411_03650</name>
</gene>
<dbReference type="EMBL" id="FWFP01000012">
    <property type="protein sequence ID" value="SLN70913.1"/>
    <property type="molecule type" value="Genomic_DNA"/>
</dbReference>
<keyword evidence="3" id="KW-1185">Reference proteome</keyword>
<feature type="transmembrane region" description="Helical" evidence="1">
    <location>
        <begin position="20"/>
        <end position="38"/>
    </location>
</feature>
<dbReference type="RefSeq" id="WP_268808366.1">
    <property type="nucleotide sequence ID" value="NZ_FWFP01000012.1"/>
</dbReference>
<proteinExistence type="predicted"/>
<name>A0A1X7A543_9RHOB</name>
<dbReference type="AlphaFoldDB" id="A0A1X7A543"/>
<reference evidence="3" key="1">
    <citation type="submission" date="2017-03" db="EMBL/GenBank/DDBJ databases">
        <authorList>
            <person name="Rodrigo-Torres L."/>
            <person name="Arahal R.D."/>
            <person name="Lucena T."/>
        </authorList>
    </citation>
    <scope>NUCLEOTIDE SEQUENCE [LARGE SCALE GENOMIC DNA]</scope>
    <source>
        <strain evidence="3">CECT 8411</strain>
    </source>
</reference>
<keyword evidence="1" id="KW-1133">Transmembrane helix</keyword>
<keyword evidence="1" id="KW-0812">Transmembrane</keyword>
<accession>A0A1X7A543</accession>
<dbReference type="Proteomes" id="UP000193778">
    <property type="component" value="Unassembled WGS sequence"/>
</dbReference>
<organism evidence="2 3">
    <name type="scientific">Ruegeria meonggei</name>
    <dbReference type="NCBI Taxonomy" id="1446476"/>
    <lineage>
        <taxon>Bacteria</taxon>
        <taxon>Pseudomonadati</taxon>
        <taxon>Pseudomonadota</taxon>
        <taxon>Alphaproteobacteria</taxon>
        <taxon>Rhodobacterales</taxon>
        <taxon>Roseobacteraceae</taxon>
        <taxon>Ruegeria</taxon>
    </lineage>
</organism>
<evidence type="ECO:0000256" key="1">
    <source>
        <dbReference type="SAM" id="Phobius"/>
    </source>
</evidence>
<protein>
    <submittedName>
        <fullName evidence="2">Uncharacterized protein</fullName>
    </submittedName>
</protein>
<sequence length="40" mass="4214">MLTQIKTAISRSQSTIVQDAVGAVSLVVMLVVALHMPGTF</sequence>